<dbReference type="RefSeq" id="WP_040521993.1">
    <property type="nucleotide sequence ID" value="NZ_CAAAHR010000004.1"/>
</dbReference>
<dbReference type="AlphaFoldDB" id="A0AAX0WV20"/>
<organism evidence="2 3">
    <name type="scientific">Legionella anisa</name>
    <dbReference type="NCBI Taxonomy" id="28082"/>
    <lineage>
        <taxon>Bacteria</taxon>
        <taxon>Pseudomonadati</taxon>
        <taxon>Pseudomonadota</taxon>
        <taxon>Gammaproteobacteria</taxon>
        <taxon>Legionellales</taxon>
        <taxon>Legionellaceae</taxon>
        <taxon>Legionella</taxon>
    </lineage>
</organism>
<dbReference type="GO" id="GO:0016740">
    <property type="term" value="F:transferase activity"/>
    <property type="evidence" value="ECO:0007669"/>
    <property type="project" value="InterPro"/>
</dbReference>
<dbReference type="InterPro" id="IPR005490">
    <property type="entry name" value="LD_TPept_cat_dom"/>
</dbReference>
<dbReference type="Pfam" id="PF03734">
    <property type="entry name" value="YkuD"/>
    <property type="match status" value="1"/>
</dbReference>
<comment type="caution">
    <text evidence="2">The sequence shown here is derived from an EMBL/GenBank/DDBJ whole genome shotgun (WGS) entry which is preliminary data.</text>
</comment>
<dbReference type="Proteomes" id="UP000192511">
    <property type="component" value="Unassembled WGS sequence"/>
</dbReference>
<dbReference type="PANTHER" id="PTHR38589:SF1">
    <property type="entry name" value="BLR0621 PROTEIN"/>
    <property type="match status" value="1"/>
</dbReference>
<dbReference type="CDD" id="cd16913">
    <property type="entry name" value="YkuD_like"/>
    <property type="match status" value="1"/>
</dbReference>
<keyword evidence="3" id="KW-1185">Reference proteome</keyword>
<proteinExistence type="predicted"/>
<gene>
    <name evidence="2" type="ORF">A6J39_011815</name>
</gene>
<evidence type="ECO:0000313" key="2">
    <source>
        <dbReference type="EMBL" id="PNL61840.1"/>
    </source>
</evidence>
<reference evidence="2" key="1">
    <citation type="submission" date="2017-12" db="EMBL/GenBank/DDBJ databases">
        <title>FDA dAtabase for Regulatory Grade micrObial Sequences (FDA-ARGOS): Supporting development and validation of Infectious Disease Dx tests.</title>
        <authorList>
            <person name="Kerrigan L."/>
            <person name="Tallon L.J."/>
            <person name="Sadzewicz L."/>
            <person name="Sengamalay N."/>
            <person name="Ott S."/>
            <person name="Godinez A."/>
            <person name="Nagaraj S."/>
            <person name="Vavikolanu K."/>
            <person name="Vyas G."/>
            <person name="Nadendla S."/>
            <person name="Aluvathingal J."/>
            <person name="Sichtig H."/>
        </authorList>
    </citation>
    <scope>NUCLEOTIDE SEQUENCE [LARGE SCALE GENOMIC DNA]</scope>
    <source>
        <strain evidence="2">FDAARGOS_200</strain>
    </source>
</reference>
<sequence length="226" mass="25126">MIKSKLAYILLVLLFFLIYLYVPLTKSSADLCSVAHLQNVPDSSSQVILVNHIKGFAAEVTACKKQGHVWMQVWSSFPAVVGKNGIAPLGEKKEGDMRTPAGLYPLGDAFGSEPLALKMDFKYITADDKFIDDVSHSAYNTWVKGNTNAKSYESMLIDVYRIGVVVNYNMNPVIPGAGSAIFIHLWRSIHSGTYGCIAMDEPHLLKLLHWLDKEKRPYVLISSIFS</sequence>
<dbReference type="GeneID" id="98065826"/>
<feature type="domain" description="L,D-TPase catalytic" evidence="1">
    <location>
        <begin position="75"/>
        <end position="213"/>
    </location>
</feature>
<protein>
    <recommendedName>
        <fullName evidence="1">L,D-TPase catalytic domain-containing protein</fullName>
    </recommendedName>
</protein>
<evidence type="ECO:0000259" key="1">
    <source>
        <dbReference type="Pfam" id="PF03734"/>
    </source>
</evidence>
<name>A0AAX0WV20_9GAMM</name>
<evidence type="ECO:0000313" key="3">
    <source>
        <dbReference type="Proteomes" id="UP000192511"/>
    </source>
</evidence>
<accession>A0AAX0WV20</accession>
<dbReference type="PANTHER" id="PTHR38589">
    <property type="entry name" value="BLR0621 PROTEIN"/>
    <property type="match status" value="1"/>
</dbReference>
<dbReference type="EMBL" id="NBTX02000004">
    <property type="protein sequence ID" value="PNL61840.1"/>
    <property type="molecule type" value="Genomic_DNA"/>
</dbReference>